<gene>
    <name evidence="2" type="primary">RvY_10574</name>
    <name evidence="2" type="synonym">RvY_10574.2</name>
    <name evidence="2" type="ORF">RvY_10574-2</name>
</gene>
<organism evidence="2 3">
    <name type="scientific">Ramazzottius varieornatus</name>
    <name type="common">Water bear</name>
    <name type="synonym">Tardigrade</name>
    <dbReference type="NCBI Taxonomy" id="947166"/>
    <lineage>
        <taxon>Eukaryota</taxon>
        <taxon>Metazoa</taxon>
        <taxon>Ecdysozoa</taxon>
        <taxon>Tardigrada</taxon>
        <taxon>Eutardigrada</taxon>
        <taxon>Parachela</taxon>
        <taxon>Hypsibioidea</taxon>
        <taxon>Ramazzottiidae</taxon>
        <taxon>Ramazzottius</taxon>
    </lineage>
</organism>
<feature type="compositionally biased region" description="Basic residues" evidence="1">
    <location>
        <begin position="135"/>
        <end position="147"/>
    </location>
</feature>
<dbReference type="AlphaFoldDB" id="A0A1D1VD71"/>
<evidence type="ECO:0000313" key="3">
    <source>
        <dbReference type="Proteomes" id="UP000186922"/>
    </source>
</evidence>
<feature type="region of interest" description="Disordered" evidence="1">
    <location>
        <begin position="129"/>
        <end position="151"/>
    </location>
</feature>
<dbReference type="EMBL" id="BDGG01000005">
    <property type="protein sequence ID" value="GAU99601.1"/>
    <property type="molecule type" value="Genomic_DNA"/>
</dbReference>
<reference evidence="2 3" key="1">
    <citation type="journal article" date="2016" name="Nat. Commun.">
        <title>Extremotolerant tardigrade genome and improved radiotolerance of human cultured cells by tardigrade-unique protein.</title>
        <authorList>
            <person name="Hashimoto T."/>
            <person name="Horikawa D.D."/>
            <person name="Saito Y."/>
            <person name="Kuwahara H."/>
            <person name="Kozuka-Hata H."/>
            <person name="Shin-I T."/>
            <person name="Minakuchi Y."/>
            <person name="Ohishi K."/>
            <person name="Motoyama A."/>
            <person name="Aizu T."/>
            <person name="Enomoto A."/>
            <person name="Kondo K."/>
            <person name="Tanaka S."/>
            <person name="Hara Y."/>
            <person name="Koshikawa S."/>
            <person name="Sagara H."/>
            <person name="Miura T."/>
            <person name="Yokobori S."/>
            <person name="Miyagawa K."/>
            <person name="Suzuki Y."/>
            <person name="Kubo T."/>
            <person name="Oyama M."/>
            <person name="Kohara Y."/>
            <person name="Fujiyama A."/>
            <person name="Arakawa K."/>
            <person name="Katayama T."/>
            <person name="Toyoda A."/>
            <person name="Kunieda T."/>
        </authorList>
    </citation>
    <scope>NUCLEOTIDE SEQUENCE [LARGE SCALE GENOMIC DNA]</scope>
    <source>
        <strain evidence="2 3">YOKOZUNA-1</strain>
    </source>
</reference>
<sequence>MDIKQDHALVDMTEPAQTMTAPRTVEGLLAAVSSEVRQAFLHVKKTVAEPEVTKNFDVPSPLPPAEPLIRFDLDREQRRLSFKKARQKNSYELITTHLLQALHNEAKIGHPSRKDTFIPTQREKISVVSPTVHTPKGRRNTRTRRSFLHQSSKDRHYYYRKHHRPTPVFVRDLAAKHRIGTDVDVDRLSESPDRTNRPSSEVKHKAQNKKPYMVLESSSLKEIGEFVKKNRQLQRITLPALGSNKIQTELIHLGDKQFKIPVLNFDQRAMVQRFKAARNNPALLSGIRVENYEPVENVVSVDGYS</sequence>
<accession>A0A1D1VD71</accession>
<comment type="caution">
    <text evidence="2">The sequence shown here is derived from an EMBL/GenBank/DDBJ whole genome shotgun (WGS) entry which is preliminary data.</text>
</comment>
<evidence type="ECO:0000256" key="1">
    <source>
        <dbReference type="SAM" id="MobiDB-lite"/>
    </source>
</evidence>
<dbReference type="Proteomes" id="UP000186922">
    <property type="component" value="Unassembled WGS sequence"/>
</dbReference>
<name>A0A1D1VD71_RAMVA</name>
<keyword evidence="3" id="KW-1185">Reference proteome</keyword>
<feature type="compositionally biased region" description="Basic and acidic residues" evidence="1">
    <location>
        <begin position="184"/>
        <end position="204"/>
    </location>
</feature>
<protein>
    <submittedName>
        <fullName evidence="2">Uncharacterized protein</fullName>
    </submittedName>
</protein>
<feature type="region of interest" description="Disordered" evidence="1">
    <location>
        <begin position="184"/>
        <end position="207"/>
    </location>
</feature>
<evidence type="ECO:0000313" key="2">
    <source>
        <dbReference type="EMBL" id="GAU99601.1"/>
    </source>
</evidence>
<proteinExistence type="predicted"/>